<evidence type="ECO:0000256" key="4">
    <source>
        <dbReference type="ARBA" id="ARBA00022989"/>
    </source>
</evidence>
<dbReference type="GeneID" id="18607380"/>
<dbReference type="RefSeq" id="XP_007041589.2">
    <property type="nucleotide sequence ID" value="XM_007041527.2"/>
</dbReference>
<reference evidence="8" key="1">
    <citation type="journal article" date="1997" name="Nucleic Acids Res.">
        <title>tRNAscan-SE: a program for improved detection of transfer RNA genes in genomic sequence.</title>
        <authorList>
            <person name="Lowe T.M."/>
            <person name="Eddy S.R."/>
        </authorList>
    </citation>
    <scope>NUCLEOTIDE SEQUENCE [LARGE SCALE GENOMIC DNA]</scope>
    <source>
        <strain evidence="8">r\B97-61/B2</strain>
    </source>
</reference>
<evidence type="ECO:0000313" key="8">
    <source>
        <dbReference type="Proteomes" id="UP000694886"/>
    </source>
</evidence>
<dbReference type="GO" id="GO:0022857">
    <property type="term" value="F:transmembrane transporter activity"/>
    <property type="evidence" value="ECO:0007669"/>
    <property type="project" value="InterPro"/>
</dbReference>
<sequence length="377" mass="41167">MGKIGNLIHGLKPPMLMVLSQVMFAGVNVMYKFAANDGMNLRIIIAYRFMFATAVMVPLALILERKSLGEINGMVLFYAFLCGLFGGAVGQNLYLQSLVYTSATFVSAMINLAPAITFILAIFFKLEKLDLGTVAGKAKVLGTLLGIGGAMVFTFYKGVEINIWSTHVNLLHHHQQSTGGPGPSSNDPGRFILGAFLGLLSCISFALWLIIQAKMSVRFPYLNSSTALMCIMGSIQGTIVALCTERDWSQWKLGWNIRLLTVAFAGIMGSAFMVFLVSWGIRLRGPLYASIFNPLGLVFVAIAGSLILDEKLHMGSILGGILIVCGLYVVLWGKAKEMKQNTRLVPATHESERTQEVDQIENKERAEAVPHNITIQP</sequence>
<evidence type="ECO:0000256" key="6">
    <source>
        <dbReference type="RuleBase" id="RU363077"/>
    </source>
</evidence>
<name>A0AB32VIA9_THECC</name>
<comment type="similarity">
    <text evidence="2 6">Belongs to the drug/metabolite transporter (DMT) superfamily. Plant drug/metabolite exporter (P-DME) (TC 2.A.7.4) family.</text>
</comment>
<evidence type="ECO:0000313" key="9">
    <source>
        <dbReference type="RefSeq" id="XP_007041589.2"/>
    </source>
</evidence>
<feature type="transmembrane region" description="Helical" evidence="6">
    <location>
        <begin position="314"/>
        <end position="333"/>
    </location>
</feature>
<feature type="transmembrane region" description="Helical" evidence="6">
    <location>
        <begin position="222"/>
        <end position="242"/>
    </location>
</feature>
<evidence type="ECO:0000256" key="1">
    <source>
        <dbReference type="ARBA" id="ARBA00004141"/>
    </source>
</evidence>
<evidence type="ECO:0000259" key="7">
    <source>
        <dbReference type="Pfam" id="PF00892"/>
    </source>
</evidence>
<dbReference type="Pfam" id="PF00892">
    <property type="entry name" value="EamA"/>
    <property type="match status" value="2"/>
</dbReference>
<dbReference type="AlphaFoldDB" id="A0AB32VIA9"/>
<dbReference type="InterPro" id="IPR030184">
    <property type="entry name" value="WAT1-related"/>
</dbReference>
<evidence type="ECO:0000256" key="2">
    <source>
        <dbReference type="ARBA" id="ARBA00007635"/>
    </source>
</evidence>
<feature type="transmembrane region" description="Helical" evidence="6">
    <location>
        <begin position="138"/>
        <end position="156"/>
    </location>
</feature>
<dbReference type="InterPro" id="IPR000620">
    <property type="entry name" value="EamA_dom"/>
</dbReference>
<feature type="transmembrane region" description="Helical" evidence="6">
    <location>
        <begin position="262"/>
        <end position="281"/>
    </location>
</feature>
<organism evidence="8 9">
    <name type="scientific">Theobroma cacao</name>
    <name type="common">Cacao</name>
    <name type="synonym">Cocoa</name>
    <dbReference type="NCBI Taxonomy" id="3641"/>
    <lineage>
        <taxon>Eukaryota</taxon>
        <taxon>Viridiplantae</taxon>
        <taxon>Streptophyta</taxon>
        <taxon>Embryophyta</taxon>
        <taxon>Tracheophyta</taxon>
        <taxon>Spermatophyta</taxon>
        <taxon>Magnoliopsida</taxon>
        <taxon>eudicotyledons</taxon>
        <taxon>Gunneridae</taxon>
        <taxon>Pentapetalae</taxon>
        <taxon>rosids</taxon>
        <taxon>malvids</taxon>
        <taxon>Malvales</taxon>
        <taxon>Malvaceae</taxon>
        <taxon>Byttnerioideae</taxon>
        <taxon>Theobroma</taxon>
    </lineage>
</organism>
<accession>A0AB32VIA9</accession>
<evidence type="ECO:0000256" key="5">
    <source>
        <dbReference type="ARBA" id="ARBA00023136"/>
    </source>
</evidence>
<dbReference type="InterPro" id="IPR037185">
    <property type="entry name" value="EmrE-like"/>
</dbReference>
<feature type="domain" description="EamA" evidence="7">
    <location>
        <begin position="193"/>
        <end position="331"/>
    </location>
</feature>
<keyword evidence="5 6" id="KW-0472">Membrane</keyword>
<feature type="transmembrane region" description="Helical" evidence="6">
    <location>
        <begin position="100"/>
        <end position="126"/>
    </location>
</feature>
<feature type="transmembrane region" description="Helical" evidence="6">
    <location>
        <begin position="288"/>
        <end position="308"/>
    </location>
</feature>
<reference evidence="9" key="2">
    <citation type="submission" date="2025-08" db="UniProtKB">
        <authorList>
            <consortium name="RefSeq"/>
        </authorList>
    </citation>
    <scope>IDENTIFICATION</scope>
</reference>
<dbReference type="PANTHER" id="PTHR31218">
    <property type="entry name" value="WAT1-RELATED PROTEIN"/>
    <property type="match status" value="1"/>
</dbReference>
<feature type="transmembrane region" description="Helical" evidence="6">
    <location>
        <begin position="43"/>
        <end position="63"/>
    </location>
</feature>
<dbReference type="Proteomes" id="UP000694886">
    <property type="component" value="Chromosome 2"/>
</dbReference>
<dbReference type="SUPFAM" id="SSF103481">
    <property type="entry name" value="Multidrug resistance efflux transporter EmrE"/>
    <property type="match status" value="2"/>
</dbReference>
<feature type="transmembrane region" description="Helical" evidence="6">
    <location>
        <begin position="191"/>
        <end position="210"/>
    </location>
</feature>
<feature type="domain" description="EamA" evidence="7">
    <location>
        <begin position="15"/>
        <end position="152"/>
    </location>
</feature>
<feature type="transmembrane region" description="Helical" evidence="6">
    <location>
        <begin position="75"/>
        <end position="94"/>
    </location>
</feature>
<keyword evidence="3 6" id="KW-0812">Transmembrane</keyword>
<comment type="subcellular location">
    <subcellularLocation>
        <location evidence="1 6">Membrane</location>
        <topology evidence="1 6">Multi-pass membrane protein</topology>
    </subcellularLocation>
</comment>
<dbReference type="KEGG" id="tcc:18607380"/>
<feature type="transmembrane region" description="Helical" evidence="6">
    <location>
        <begin position="12"/>
        <end position="31"/>
    </location>
</feature>
<evidence type="ECO:0000256" key="3">
    <source>
        <dbReference type="ARBA" id="ARBA00022692"/>
    </source>
</evidence>
<proteinExistence type="inferred from homology"/>
<keyword evidence="4 6" id="KW-1133">Transmembrane helix</keyword>
<dbReference type="Gramene" id="Tc02v2_t003330.3">
    <property type="protein sequence ID" value="Tc02v2_p003330.3"/>
    <property type="gene ID" value="Tc02v2_g003330"/>
</dbReference>
<dbReference type="GO" id="GO:0016020">
    <property type="term" value="C:membrane"/>
    <property type="evidence" value="ECO:0007669"/>
    <property type="project" value="UniProtKB-SubCell"/>
</dbReference>
<protein>
    <recommendedName>
        <fullName evidence="6">WAT1-related protein</fullName>
    </recommendedName>
</protein>
<gene>
    <name evidence="9" type="primary">LOC18607380</name>
</gene>